<proteinExistence type="predicted"/>
<evidence type="ECO:0000313" key="2">
    <source>
        <dbReference type="EnsemblPlants" id="OMERI01G13600.1"/>
    </source>
</evidence>
<dbReference type="HOGENOM" id="CLU_1899508_0_0_1"/>
<feature type="region of interest" description="Disordered" evidence="1">
    <location>
        <begin position="40"/>
        <end position="76"/>
    </location>
</feature>
<dbReference type="AlphaFoldDB" id="A0A0E0C1P9"/>
<accession>A0A0E0C1P9</accession>
<reference evidence="2" key="2">
    <citation type="submission" date="2018-05" db="EMBL/GenBank/DDBJ databases">
        <title>OmerRS3 (Oryza meridionalis Reference Sequence Version 3).</title>
        <authorList>
            <person name="Zhang J."/>
            <person name="Kudrna D."/>
            <person name="Lee S."/>
            <person name="Talag J."/>
            <person name="Welchert J."/>
            <person name="Wing R.A."/>
        </authorList>
    </citation>
    <scope>NUCLEOTIDE SEQUENCE [LARGE SCALE GENOMIC DNA]</scope>
    <source>
        <strain evidence="2">cv. OR44</strain>
    </source>
</reference>
<reference evidence="2" key="1">
    <citation type="submission" date="2015-04" db="UniProtKB">
        <authorList>
            <consortium name="EnsemblPlants"/>
        </authorList>
    </citation>
    <scope>IDENTIFICATION</scope>
</reference>
<organism evidence="2">
    <name type="scientific">Oryza meridionalis</name>
    <dbReference type="NCBI Taxonomy" id="40149"/>
    <lineage>
        <taxon>Eukaryota</taxon>
        <taxon>Viridiplantae</taxon>
        <taxon>Streptophyta</taxon>
        <taxon>Embryophyta</taxon>
        <taxon>Tracheophyta</taxon>
        <taxon>Spermatophyta</taxon>
        <taxon>Magnoliopsida</taxon>
        <taxon>Liliopsida</taxon>
        <taxon>Poales</taxon>
        <taxon>Poaceae</taxon>
        <taxon>BOP clade</taxon>
        <taxon>Oryzoideae</taxon>
        <taxon>Oryzeae</taxon>
        <taxon>Oryzinae</taxon>
        <taxon>Oryza</taxon>
    </lineage>
</organism>
<keyword evidence="3" id="KW-1185">Reference proteome</keyword>
<protein>
    <submittedName>
        <fullName evidence="2">Uncharacterized protein</fullName>
    </submittedName>
</protein>
<dbReference type="Gramene" id="OMERI01G13600.1">
    <property type="protein sequence ID" value="OMERI01G13600.1"/>
    <property type="gene ID" value="OMERI01G13600"/>
</dbReference>
<sequence>MKSTLHGRRRFRSSLVLTRQGGKQAVRQLVVGTLGSTWEGERRAPQAPVQACNAGDKGGDAAEGRPRASRGVGEGKIDAAPWEEAMQMLRKQIDWKYRWTLDFDPTVGRKKGDVEAPKLRELLLVGMMYIGISD</sequence>
<evidence type="ECO:0000256" key="1">
    <source>
        <dbReference type="SAM" id="MobiDB-lite"/>
    </source>
</evidence>
<dbReference type="Proteomes" id="UP000008021">
    <property type="component" value="Chromosome 1"/>
</dbReference>
<dbReference type="EnsemblPlants" id="OMERI01G13600.1">
    <property type="protein sequence ID" value="OMERI01G13600.1"/>
    <property type="gene ID" value="OMERI01G13600"/>
</dbReference>
<name>A0A0E0C1P9_9ORYZ</name>
<evidence type="ECO:0000313" key="3">
    <source>
        <dbReference type="Proteomes" id="UP000008021"/>
    </source>
</evidence>
<feature type="compositionally biased region" description="Basic and acidic residues" evidence="1">
    <location>
        <begin position="57"/>
        <end position="66"/>
    </location>
</feature>